<dbReference type="InterPro" id="IPR003423">
    <property type="entry name" value="OMP_efflux"/>
</dbReference>
<keyword evidence="5" id="KW-1185">Reference proteome</keyword>
<dbReference type="PANTHER" id="PTHR30203">
    <property type="entry name" value="OUTER MEMBRANE CATION EFFLUX PROTEIN"/>
    <property type="match status" value="1"/>
</dbReference>
<gene>
    <name evidence="4" type="ORF">JFN93_12110</name>
</gene>
<dbReference type="RefSeq" id="WP_199384346.1">
    <property type="nucleotide sequence ID" value="NZ_JAEMHM010000009.1"/>
</dbReference>
<reference evidence="4" key="1">
    <citation type="submission" date="2020-12" db="EMBL/GenBank/DDBJ databases">
        <title>Geomonas sp. Red875, isolated from river sediment.</title>
        <authorList>
            <person name="Xu Z."/>
            <person name="Zhang Z."/>
            <person name="Masuda Y."/>
            <person name="Itoh H."/>
            <person name="Senoo K."/>
        </authorList>
    </citation>
    <scope>NUCLEOTIDE SEQUENCE</scope>
    <source>
        <strain evidence="4">Red875</strain>
    </source>
</reference>
<comment type="similarity">
    <text evidence="1 2">Belongs to the outer membrane factor (OMF) (TC 1.B.17) family.</text>
</comment>
<name>A0A8J7LW62_9BACT</name>
<keyword evidence="2" id="KW-0564">Palmitate</keyword>
<dbReference type="NCBIfam" id="TIGR01845">
    <property type="entry name" value="outer_NodT"/>
    <property type="match status" value="1"/>
</dbReference>
<dbReference type="Gene3D" id="2.20.200.10">
    <property type="entry name" value="Outer membrane efflux proteins (OEP)"/>
    <property type="match status" value="1"/>
</dbReference>
<sequence>MYSEIRSIMLIAAAVLLSACAAVGPNYRAPELKVPTEWQAPQAGKSADVNAWWSRFQDPALSTLLEAAQQENPTLLKAAAAIEKARASRSAAESGFLPSVTASAGTSWSGSLKNGTGTGVTTGATTGTSRSSTAGLDASWEVDLFGKSRRTVESAGALLQAREADWHDARVSLGAEVATTYVDYRGGRLKQKYYEEQADSQAKTAELTALAAKAGFTAPADARLAEASAASTRSTALAQQGECELLVKSLVALTGLPEASVRQTLGADIRALPVPDGLKVTALPADLLRQRPDIVSAERTLASTSALIGAAEAEKYPSFSLSGSVGLSAATGTSLLAPWSFGPTVSLPLFDGGKIAADIKGARADYAAARAGYQQVVRDAVKEVEQALVRLDSVARQEEEAKKSAAGYRAYVSATEANWRVGRASLLDLETARRSAIGAEVTLLDLQQSRLEYWIALYKAVGGGWKSTSGEATRMAQTVSPAPAGKEGELK</sequence>
<evidence type="ECO:0000313" key="5">
    <source>
        <dbReference type="Proteomes" id="UP000636888"/>
    </source>
</evidence>
<dbReference type="Proteomes" id="UP000636888">
    <property type="component" value="Unassembled WGS sequence"/>
</dbReference>
<comment type="subcellular location">
    <subcellularLocation>
        <location evidence="2">Cell membrane</location>
        <topology evidence="2">Lipid-anchor</topology>
    </subcellularLocation>
</comment>
<evidence type="ECO:0000313" key="4">
    <source>
        <dbReference type="EMBL" id="MBJ6725455.1"/>
    </source>
</evidence>
<feature type="region of interest" description="Disordered" evidence="3">
    <location>
        <begin position="472"/>
        <end position="491"/>
    </location>
</feature>
<dbReference type="PROSITE" id="PS51257">
    <property type="entry name" value="PROKAR_LIPOPROTEIN"/>
    <property type="match status" value="1"/>
</dbReference>
<accession>A0A8J7LW62</accession>
<evidence type="ECO:0000256" key="2">
    <source>
        <dbReference type="RuleBase" id="RU362097"/>
    </source>
</evidence>
<dbReference type="InterPro" id="IPR010131">
    <property type="entry name" value="MdtP/NodT-like"/>
</dbReference>
<protein>
    <submittedName>
        <fullName evidence="4">Efflux transporter outer membrane subunit</fullName>
    </submittedName>
</protein>
<dbReference type="EMBL" id="JAEMHM010000009">
    <property type="protein sequence ID" value="MBJ6725455.1"/>
    <property type="molecule type" value="Genomic_DNA"/>
</dbReference>
<evidence type="ECO:0000256" key="3">
    <source>
        <dbReference type="SAM" id="MobiDB-lite"/>
    </source>
</evidence>
<dbReference type="PANTHER" id="PTHR30203:SF29">
    <property type="entry name" value="PROTEIN CYAE"/>
    <property type="match status" value="1"/>
</dbReference>
<dbReference type="AlphaFoldDB" id="A0A8J7LW62"/>
<dbReference type="GO" id="GO:0005886">
    <property type="term" value="C:plasma membrane"/>
    <property type="evidence" value="ECO:0007669"/>
    <property type="project" value="UniProtKB-SubCell"/>
</dbReference>
<feature type="signal peptide" evidence="2">
    <location>
        <begin position="1"/>
        <end position="21"/>
    </location>
</feature>
<proteinExistence type="inferred from homology"/>
<dbReference type="Gene3D" id="1.20.1600.10">
    <property type="entry name" value="Outer membrane efflux proteins (OEP)"/>
    <property type="match status" value="1"/>
</dbReference>
<evidence type="ECO:0000256" key="1">
    <source>
        <dbReference type="ARBA" id="ARBA00007613"/>
    </source>
</evidence>
<keyword evidence="2" id="KW-0732">Signal</keyword>
<dbReference type="Pfam" id="PF02321">
    <property type="entry name" value="OEP"/>
    <property type="match status" value="2"/>
</dbReference>
<keyword evidence="2" id="KW-0812">Transmembrane</keyword>
<dbReference type="SUPFAM" id="SSF56954">
    <property type="entry name" value="Outer membrane efflux proteins (OEP)"/>
    <property type="match status" value="1"/>
</dbReference>
<feature type="chain" id="PRO_5035342762" evidence="2">
    <location>
        <begin position="22"/>
        <end position="491"/>
    </location>
</feature>
<organism evidence="4 5">
    <name type="scientific">Geomesophilobacter sediminis</name>
    <dbReference type="NCBI Taxonomy" id="2798584"/>
    <lineage>
        <taxon>Bacteria</taxon>
        <taxon>Pseudomonadati</taxon>
        <taxon>Thermodesulfobacteriota</taxon>
        <taxon>Desulfuromonadia</taxon>
        <taxon>Geobacterales</taxon>
        <taxon>Geobacteraceae</taxon>
        <taxon>Geomesophilobacter</taxon>
    </lineage>
</organism>
<comment type="caution">
    <text evidence="4">The sequence shown here is derived from an EMBL/GenBank/DDBJ whole genome shotgun (WGS) entry which is preliminary data.</text>
</comment>
<dbReference type="GO" id="GO:0015562">
    <property type="term" value="F:efflux transmembrane transporter activity"/>
    <property type="evidence" value="ECO:0007669"/>
    <property type="project" value="InterPro"/>
</dbReference>
<keyword evidence="2" id="KW-0449">Lipoprotein</keyword>
<keyword evidence="2" id="KW-0472">Membrane</keyword>
<keyword evidence="2" id="KW-1134">Transmembrane beta strand</keyword>